<dbReference type="AlphaFoldDB" id="A0A6C0CNM9"/>
<dbReference type="EMBL" id="MN739460">
    <property type="protein sequence ID" value="QHT05893.1"/>
    <property type="molecule type" value="Genomic_DNA"/>
</dbReference>
<name>A0A6C0CNM9_9ZZZZ</name>
<sequence>MDNSQFSLFSLHPSWKEKQIKLVPNYDIETYIQPITKKMNIKKNKHIFLCIYNIEASEEYLHTHLKYFLYKQPDNDNKFSNLVTFPYVLYTSGDPLKIAEKTIKNIFTNDMSCKGFVEEDNNLYLFYHYTDDIPKHPNLKSDNNYWWGLIDEICNKKEIINYPIHDSVCNLFLNNPGLIYLTVFYDNIKHKLEIPVVAYSGEYYKLINENFELVDRTLHSMFGPYYIFSDTFTKSLRYACWTNNYKPAYFNKEKITNENGRYIKSKIVRVALFLGNSNVVRTEDDVIMKKIINNYDNNEKKYNIKSDKKYTYKWKKNIDSLLIGKIPFKKLDGYFNYINRDIIVKTKDRFIPLSIHDIDVNSLGPFHNSNYTKYKIL</sequence>
<proteinExistence type="predicted"/>
<reference evidence="1" key="1">
    <citation type="journal article" date="2020" name="Nature">
        <title>Giant virus diversity and host interactions through global metagenomics.</title>
        <authorList>
            <person name="Schulz F."/>
            <person name="Roux S."/>
            <person name="Paez-Espino D."/>
            <person name="Jungbluth S."/>
            <person name="Walsh D.A."/>
            <person name="Denef V.J."/>
            <person name="McMahon K.D."/>
            <person name="Konstantinidis K.T."/>
            <person name="Eloe-Fadrosh E.A."/>
            <person name="Kyrpides N.C."/>
            <person name="Woyke T."/>
        </authorList>
    </citation>
    <scope>NUCLEOTIDE SEQUENCE</scope>
    <source>
        <strain evidence="1">GVMAG-M-3300021425-14</strain>
    </source>
</reference>
<organism evidence="1">
    <name type="scientific">viral metagenome</name>
    <dbReference type="NCBI Taxonomy" id="1070528"/>
    <lineage>
        <taxon>unclassified sequences</taxon>
        <taxon>metagenomes</taxon>
        <taxon>organismal metagenomes</taxon>
    </lineage>
</organism>
<evidence type="ECO:0000313" key="1">
    <source>
        <dbReference type="EMBL" id="QHT05893.1"/>
    </source>
</evidence>
<protein>
    <submittedName>
        <fullName evidence="1">Uncharacterized protein</fullName>
    </submittedName>
</protein>
<accession>A0A6C0CNM9</accession>